<dbReference type="RefSeq" id="XP_011778068.1">
    <property type="nucleotide sequence ID" value="XM_011779766.1"/>
</dbReference>
<sequence>MSTVAELHQQLETLKKRNGDEIAQATKEVERLQKELEDIAAITEPIEKEINELQRQCMPGRRNRNDSKSSNSGASILSNVMLGLVDPNDGKCKKR</sequence>
<reference evidence="4" key="1">
    <citation type="journal article" date="2010" name="PLoS Negl. Trop. Dis.">
        <title>The genome sequence of Trypanosoma brucei gambiense, causative agent of chronic human african trypanosomiasis.</title>
        <authorList>
            <person name="Jackson A.P."/>
            <person name="Sanders M."/>
            <person name="Berry A."/>
            <person name="McQuillan J."/>
            <person name="Aslett M.A."/>
            <person name="Quail M.A."/>
            <person name="Chukualim B."/>
            <person name="Capewell P."/>
            <person name="MacLeod A."/>
            <person name="Melville S.E."/>
            <person name="Gibson W."/>
            <person name="Barry J.D."/>
            <person name="Berriman M."/>
            <person name="Hertz-Fowler C."/>
        </authorList>
    </citation>
    <scope>NUCLEOTIDE SEQUENCE [LARGE SCALE GENOMIC DNA]</scope>
    <source>
        <strain evidence="4">MHOM/CI/86/DAL972</strain>
    </source>
</reference>
<evidence type="ECO:0000256" key="1">
    <source>
        <dbReference type="SAM" id="Coils"/>
    </source>
</evidence>
<dbReference type="KEGG" id="tbg:TbgDal_X8950"/>
<evidence type="ECO:0000313" key="4">
    <source>
        <dbReference type="Proteomes" id="UP000002316"/>
    </source>
</evidence>
<accession>D0A3G0</accession>
<dbReference type="Proteomes" id="UP000002316">
    <property type="component" value="Chromosome 10"/>
</dbReference>
<keyword evidence="1" id="KW-0175">Coiled coil</keyword>
<organism evidence="3 4">
    <name type="scientific">Trypanosoma brucei gambiense (strain MHOM/CI/86/DAL972)</name>
    <dbReference type="NCBI Taxonomy" id="679716"/>
    <lineage>
        <taxon>Eukaryota</taxon>
        <taxon>Discoba</taxon>
        <taxon>Euglenozoa</taxon>
        <taxon>Kinetoplastea</taxon>
        <taxon>Metakinetoplastina</taxon>
        <taxon>Trypanosomatida</taxon>
        <taxon>Trypanosomatidae</taxon>
        <taxon>Trypanosoma</taxon>
    </lineage>
</organism>
<feature type="region of interest" description="Disordered" evidence="2">
    <location>
        <begin position="57"/>
        <end position="95"/>
    </location>
</feature>
<dbReference type="OrthoDB" id="272458at2759"/>
<dbReference type="GeneID" id="23866015"/>
<feature type="coiled-coil region" evidence="1">
    <location>
        <begin position="4"/>
        <end position="42"/>
    </location>
</feature>
<evidence type="ECO:0000313" key="3">
    <source>
        <dbReference type="EMBL" id="CBH15804.1"/>
    </source>
</evidence>
<dbReference type="EMBL" id="FN554973">
    <property type="protein sequence ID" value="CBH15804.1"/>
    <property type="molecule type" value="Genomic_DNA"/>
</dbReference>
<proteinExistence type="predicted"/>
<dbReference type="VEuPathDB" id="TriTrypDB:Tbg972.10.8950"/>
<protein>
    <submittedName>
        <fullName evidence="3">Uncharacterized protein</fullName>
    </submittedName>
</protein>
<gene>
    <name evidence="3" type="ORF">TbgDal_X8950</name>
</gene>
<dbReference type="AlphaFoldDB" id="D0A3G0"/>
<name>D0A3G0_TRYB9</name>
<evidence type="ECO:0000256" key="2">
    <source>
        <dbReference type="SAM" id="MobiDB-lite"/>
    </source>
</evidence>